<feature type="chain" id="PRO_5010246019" evidence="1">
    <location>
        <begin position="28"/>
        <end position="238"/>
    </location>
</feature>
<keyword evidence="4" id="KW-1185">Reference proteome</keyword>
<dbReference type="RefSeq" id="WP_074793674.1">
    <property type="nucleotide sequence ID" value="NZ_FOVJ01000001.1"/>
</dbReference>
<reference evidence="4" key="1">
    <citation type="submission" date="2016-10" db="EMBL/GenBank/DDBJ databases">
        <authorList>
            <person name="Varghese N."/>
        </authorList>
    </citation>
    <scope>NUCLEOTIDE SEQUENCE [LARGE SCALE GENOMIC DNA]</scope>
    <source>
        <strain evidence="4">Nsp8</strain>
    </source>
</reference>
<gene>
    <name evidence="3" type="ORF">SAMN05216386_0182</name>
</gene>
<dbReference type="NCBIfam" id="TIGR02595">
    <property type="entry name" value="PEP_CTERM"/>
    <property type="match status" value="1"/>
</dbReference>
<protein>
    <submittedName>
        <fullName evidence="3">PEP-CTERM protein-sorting domain-containing protein</fullName>
    </submittedName>
</protein>
<dbReference type="Pfam" id="PF07589">
    <property type="entry name" value="PEP-CTERM"/>
    <property type="match status" value="1"/>
</dbReference>
<dbReference type="Proteomes" id="UP000183107">
    <property type="component" value="Unassembled WGS sequence"/>
</dbReference>
<dbReference type="AlphaFoldDB" id="A0A1I4XM90"/>
<feature type="domain" description="Ice-binding protein C-terminal" evidence="2">
    <location>
        <begin position="208"/>
        <end position="233"/>
    </location>
</feature>
<evidence type="ECO:0000313" key="4">
    <source>
        <dbReference type="Proteomes" id="UP000183107"/>
    </source>
</evidence>
<name>A0A1I4XM90_9PROT</name>
<sequence>MNIKLLSKLSSFVIIAISLVFTVPAAAYTLQDDPSSTWSGDSLTTRTINGNVVTYQNLFAQNLTSNSLPALSFAIPFIWPNIDTTYVPMEWRNDLNGWYTSNFNNTGTSLTVSLTSPVASAVFMGKLADLTGSQQLPLTEPCQAGSPSCTPAPYPPETRNSTDLIPIISLGAFAPDETKRFDLSFTYSFGDQRVGALPTAFIGNTVSPIPEPETYAMFIAGLGLLGSMLRRRRTTHPL</sequence>
<dbReference type="InterPro" id="IPR013424">
    <property type="entry name" value="Ice-binding_C"/>
</dbReference>
<dbReference type="OrthoDB" id="8565006at2"/>
<feature type="signal peptide" evidence="1">
    <location>
        <begin position="1"/>
        <end position="27"/>
    </location>
</feature>
<proteinExistence type="predicted"/>
<evidence type="ECO:0000259" key="2">
    <source>
        <dbReference type="Pfam" id="PF07589"/>
    </source>
</evidence>
<dbReference type="EMBL" id="FOVJ01000001">
    <property type="protein sequence ID" value="SFN26380.1"/>
    <property type="molecule type" value="Genomic_DNA"/>
</dbReference>
<accession>A0A1I4XM90</accession>
<evidence type="ECO:0000313" key="3">
    <source>
        <dbReference type="EMBL" id="SFN26380.1"/>
    </source>
</evidence>
<evidence type="ECO:0000256" key="1">
    <source>
        <dbReference type="SAM" id="SignalP"/>
    </source>
</evidence>
<organism evidence="3 4">
    <name type="scientific">Nitrosospira briensis</name>
    <dbReference type="NCBI Taxonomy" id="35799"/>
    <lineage>
        <taxon>Bacteria</taxon>
        <taxon>Pseudomonadati</taxon>
        <taxon>Pseudomonadota</taxon>
        <taxon>Betaproteobacteria</taxon>
        <taxon>Nitrosomonadales</taxon>
        <taxon>Nitrosomonadaceae</taxon>
        <taxon>Nitrosospira</taxon>
    </lineage>
</organism>
<keyword evidence="1" id="KW-0732">Signal</keyword>